<dbReference type="AlphaFoldDB" id="A0A317CN68"/>
<dbReference type="InterPro" id="IPR022927">
    <property type="entry name" value="RppH"/>
</dbReference>
<dbReference type="NCBIfam" id="NF001937">
    <property type="entry name" value="PRK00714.1-4"/>
    <property type="match status" value="1"/>
</dbReference>
<dbReference type="Pfam" id="PF00293">
    <property type="entry name" value="NUDIX"/>
    <property type="match status" value="1"/>
</dbReference>
<dbReference type="HAMAP" id="MF_00298">
    <property type="entry name" value="Nudix_RppH"/>
    <property type="match status" value="1"/>
</dbReference>
<protein>
    <recommendedName>
        <fullName evidence="4">RNA pyrophosphohydrolase</fullName>
        <ecNumber evidence="4">3.6.1.-</ecNumber>
    </recommendedName>
    <alternativeName>
        <fullName evidence="4">(Di)nucleoside polyphosphate hydrolase</fullName>
    </alternativeName>
</protein>
<dbReference type="EMBL" id="QGKM01000023">
    <property type="protein sequence ID" value="PWQ97760.1"/>
    <property type="molecule type" value="Genomic_DNA"/>
</dbReference>
<feature type="domain" description="Nudix hydrolase" evidence="5">
    <location>
        <begin position="6"/>
        <end position="149"/>
    </location>
</feature>
<proteinExistence type="inferred from homology"/>
<dbReference type="PANTHER" id="PTHR43736">
    <property type="entry name" value="ADP-RIBOSE PYROPHOSPHATASE"/>
    <property type="match status" value="1"/>
</dbReference>
<evidence type="ECO:0000313" key="7">
    <source>
        <dbReference type="Proteomes" id="UP000245539"/>
    </source>
</evidence>
<gene>
    <name evidence="4" type="primary">rppH</name>
    <name evidence="4" type="synonym">nudH</name>
    <name evidence="6" type="ORF">DKW60_10230</name>
</gene>
<comment type="cofactor">
    <cofactor evidence="4">
        <name>a divalent metal cation</name>
        <dbReference type="ChEBI" id="CHEBI:60240"/>
    </cofactor>
</comment>
<dbReference type="CDD" id="cd03671">
    <property type="entry name" value="NUDIX_Ap4A_hydrolase_plant_like"/>
    <property type="match status" value="1"/>
</dbReference>
<dbReference type="PROSITE" id="PS51462">
    <property type="entry name" value="NUDIX"/>
    <property type="match status" value="1"/>
</dbReference>
<organism evidence="6 7">
    <name type="scientific">Leucothrix pacifica</name>
    <dbReference type="NCBI Taxonomy" id="1247513"/>
    <lineage>
        <taxon>Bacteria</taxon>
        <taxon>Pseudomonadati</taxon>
        <taxon>Pseudomonadota</taxon>
        <taxon>Gammaproteobacteria</taxon>
        <taxon>Thiotrichales</taxon>
        <taxon>Thiotrichaceae</taxon>
        <taxon>Leucothrix</taxon>
    </lineage>
</organism>
<comment type="cofactor">
    <cofactor evidence="2">
        <name>Mg(2+)</name>
        <dbReference type="ChEBI" id="CHEBI:18420"/>
    </cofactor>
</comment>
<comment type="caution">
    <text evidence="6">The sequence shown here is derived from an EMBL/GenBank/DDBJ whole genome shotgun (WGS) entry which is preliminary data.</text>
</comment>
<dbReference type="NCBIfam" id="NF001938">
    <property type="entry name" value="PRK00714.1-5"/>
    <property type="match status" value="1"/>
</dbReference>
<evidence type="ECO:0000259" key="5">
    <source>
        <dbReference type="PROSITE" id="PS51462"/>
    </source>
</evidence>
<keyword evidence="3 4" id="KW-0378">Hydrolase</keyword>
<evidence type="ECO:0000256" key="1">
    <source>
        <dbReference type="ARBA" id="ARBA00001936"/>
    </source>
</evidence>
<sequence length="160" mass="18687">MIDENGFRPNVGIILSNSDGRVFWGKRIGQSSWQFPQGGINEGETPLEAMYRELQEEVGLEPEHVEVMGYTADWLKYRLPKHLIRRRSSPTCIGQKQLWFMLRLTGDDSCVNLRASEVPEFDGWRWVHHHRPVREVVYFKRTVYEKALQELAPLLPTFTS</sequence>
<comment type="function">
    <text evidence="4">Accelerates the degradation of transcripts by removing pyrophosphate from the 5'-end of triphosphorylated RNA, leading to a more labile monophosphorylated state that can stimulate subsequent ribonuclease cleavage.</text>
</comment>
<dbReference type="OrthoDB" id="9816040at2"/>
<dbReference type="PANTHER" id="PTHR43736:SF1">
    <property type="entry name" value="DIHYDRONEOPTERIN TRIPHOSPHATE DIPHOSPHATASE"/>
    <property type="match status" value="1"/>
</dbReference>
<dbReference type="Proteomes" id="UP000245539">
    <property type="component" value="Unassembled WGS sequence"/>
</dbReference>
<dbReference type="InterPro" id="IPR015797">
    <property type="entry name" value="NUDIX_hydrolase-like_dom_sf"/>
</dbReference>
<accession>A0A317CN68</accession>
<dbReference type="InterPro" id="IPR020084">
    <property type="entry name" value="NUDIX_hydrolase_CS"/>
</dbReference>
<keyword evidence="7" id="KW-1185">Reference proteome</keyword>
<dbReference type="PROSITE" id="PS00893">
    <property type="entry name" value="NUDIX_BOX"/>
    <property type="match status" value="1"/>
</dbReference>
<evidence type="ECO:0000313" key="6">
    <source>
        <dbReference type="EMBL" id="PWQ97760.1"/>
    </source>
</evidence>
<comment type="similarity">
    <text evidence="4">Belongs to the Nudix hydrolase family. RppH subfamily.</text>
</comment>
<dbReference type="RefSeq" id="WP_109837576.1">
    <property type="nucleotide sequence ID" value="NZ_QGKM01000023.1"/>
</dbReference>
<dbReference type="FunFam" id="3.90.79.10:FF:000001">
    <property type="entry name" value="RNA pyrophosphohydrolase"/>
    <property type="match status" value="1"/>
</dbReference>
<dbReference type="SUPFAM" id="SSF55811">
    <property type="entry name" value="Nudix"/>
    <property type="match status" value="1"/>
</dbReference>
<name>A0A317CN68_9GAMM</name>
<evidence type="ECO:0000256" key="4">
    <source>
        <dbReference type="HAMAP-Rule" id="MF_00298"/>
    </source>
</evidence>
<evidence type="ECO:0000256" key="3">
    <source>
        <dbReference type="ARBA" id="ARBA00022801"/>
    </source>
</evidence>
<dbReference type="GO" id="GO:0034353">
    <property type="term" value="F:mRNA 5'-diphosphatase activity"/>
    <property type="evidence" value="ECO:0007669"/>
    <property type="project" value="UniProtKB-ARBA"/>
</dbReference>
<dbReference type="InterPro" id="IPR020476">
    <property type="entry name" value="Nudix_hydrolase"/>
</dbReference>
<dbReference type="InterPro" id="IPR000086">
    <property type="entry name" value="NUDIX_hydrolase_dom"/>
</dbReference>
<comment type="cofactor">
    <cofactor evidence="1">
        <name>Mn(2+)</name>
        <dbReference type="ChEBI" id="CHEBI:29035"/>
    </cofactor>
</comment>
<feature type="short sequence motif" description="Nudix box" evidence="4">
    <location>
        <begin position="38"/>
        <end position="59"/>
    </location>
</feature>
<evidence type="ECO:0000256" key="2">
    <source>
        <dbReference type="ARBA" id="ARBA00001946"/>
    </source>
</evidence>
<dbReference type="PRINTS" id="PR00502">
    <property type="entry name" value="NUDIXFAMILY"/>
</dbReference>
<dbReference type="Gene3D" id="3.90.79.10">
    <property type="entry name" value="Nucleoside Triphosphate Pyrophosphohydrolase"/>
    <property type="match status" value="1"/>
</dbReference>
<reference evidence="6 7" key="1">
    <citation type="submission" date="2018-05" db="EMBL/GenBank/DDBJ databases">
        <title>Leucothrix arctica sp. nov., isolated from Arctic seawater.</title>
        <authorList>
            <person name="Choi A."/>
            <person name="Baek K."/>
        </authorList>
    </citation>
    <scope>NUCLEOTIDE SEQUENCE [LARGE SCALE GENOMIC DNA]</scope>
    <source>
        <strain evidence="6 7">JCM 18388</strain>
    </source>
</reference>
<dbReference type="EC" id="3.6.1.-" evidence="4"/>